<name>A0ABQ1GA24_9BACL</name>
<dbReference type="Proteomes" id="UP000617979">
    <property type="component" value="Unassembled WGS sequence"/>
</dbReference>
<keyword evidence="1" id="KW-0472">Membrane</keyword>
<gene>
    <name evidence="2" type="ORF">GCM10007416_10830</name>
</gene>
<organism evidence="2 3">
    <name type="scientific">Kroppenstedtia guangzhouensis</name>
    <dbReference type="NCBI Taxonomy" id="1274356"/>
    <lineage>
        <taxon>Bacteria</taxon>
        <taxon>Bacillati</taxon>
        <taxon>Bacillota</taxon>
        <taxon>Bacilli</taxon>
        <taxon>Bacillales</taxon>
        <taxon>Thermoactinomycetaceae</taxon>
        <taxon>Kroppenstedtia</taxon>
    </lineage>
</organism>
<protein>
    <recommendedName>
        <fullName evidence="4">Small integral membrane protein</fullName>
    </recommendedName>
</protein>
<evidence type="ECO:0000256" key="1">
    <source>
        <dbReference type="SAM" id="Phobius"/>
    </source>
</evidence>
<dbReference type="EMBL" id="BMEX01000003">
    <property type="protein sequence ID" value="GGA39700.1"/>
    <property type="molecule type" value="Genomic_DNA"/>
</dbReference>
<reference evidence="3" key="1">
    <citation type="journal article" date="2019" name="Int. J. Syst. Evol. Microbiol.">
        <title>The Global Catalogue of Microorganisms (GCM) 10K type strain sequencing project: providing services to taxonomists for standard genome sequencing and annotation.</title>
        <authorList>
            <consortium name="The Broad Institute Genomics Platform"/>
            <consortium name="The Broad Institute Genome Sequencing Center for Infectious Disease"/>
            <person name="Wu L."/>
            <person name="Ma J."/>
        </authorList>
    </citation>
    <scope>NUCLEOTIDE SEQUENCE [LARGE SCALE GENOMIC DNA]</scope>
    <source>
        <strain evidence="3">CGMCC 1.12404</strain>
    </source>
</reference>
<feature type="transmembrane region" description="Helical" evidence="1">
    <location>
        <begin position="12"/>
        <end position="31"/>
    </location>
</feature>
<dbReference type="RefSeq" id="WP_188430682.1">
    <property type="nucleotide sequence ID" value="NZ_BMEX01000003.1"/>
</dbReference>
<keyword evidence="1" id="KW-0812">Transmembrane</keyword>
<keyword evidence="1" id="KW-1133">Transmembrane helix</keyword>
<dbReference type="InterPro" id="IPR018730">
    <property type="entry name" value="DUF2273"/>
</dbReference>
<comment type="caution">
    <text evidence="2">The sequence shown here is derived from an EMBL/GenBank/DDBJ whole genome shotgun (WGS) entry which is preliminary data.</text>
</comment>
<dbReference type="Pfam" id="PF10031">
    <property type="entry name" value="DUF2273"/>
    <property type="match status" value="1"/>
</dbReference>
<evidence type="ECO:0008006" key="4">
    <source>
        <dbReference type="Google" id="ProtNLM"/>
    </source>
</evidence>
<evidence type="ECO:0000313" key="3">
    <source>
        <dbReference type="Proteomes" id="UP000617979"/>
    </source>
</evidence>
<evidence type="ECO:0000313" key="2">
    <source>
        <dbReference type="EMBL" id="GGA39700.1"/>
    </source>
</evidence>
<sequence>MNRIWETHCGRITGLIAGLLFGFIFLLVGFWKTLIFSLFVLSGYGVGQWIDSRGEWREVLGEIVPDKWFRK</sequence>
<proteinExistence type="predicted"/>
<keyword evidence="3" id="KW-1185">Reference proteome</keyword>
<accession>A0ABQ1GA24</accession>